<dbReference type="EMBL" id="JACJIE010000002">
    <property type="protein sequence ID" value="MBA8943038.1"/>
    <property type="molecule type" value="Genomic_DNA"/>
</dbReference>
<gene>
    <name evidence="2" type="ORF">FHS33_001432</name>
</gene>
<accession>A0AA40VFS6</accession>
<reference evidence="2 3" key="1">
    <citation type="submission" date="2020-08" db="EMBL/GenBank/DDBJ databases">
        <title>Genomic Encyclopedia of Type Strains, Phase III (KMG-III): the genomes of soil and plant-associated and newly described type strains.</title>
        <authorList>
            <person name="Whitman W."/>
        </authorList>
    </citation>
    <scope>NUCLEOTIDE SEQUENCE [LARGE SCALE GENOMIC DNA]</scope>
    <source>
        <strain evidence="2 3">CECT 3271</strain>
    </source>
</reference>
<feature type="compositionally biased region" description="Gly residues" evidence="1">
    <location>
        <begin position="1"/>
        <end position="14"/>
    </location>
</feature>
<feature type="compositionally biased region" description="Gly residues" evidence="1">
    <location>
        <begin position="25"/>
        <end position="37"/>
    </location>
</feature>
<evidence type="ECO:0000313" key="2">
    <source>
        <dbReference type="EMBL" id="MBA8943038.1"/>
    </source>
</evidence>
<dbReference type="Proteomes" id="UP000530412">
    <property type="component" value="Unassembled WGS sequence"/>
</dbReference>
<name>A0AA40VFS6_9ACTN</name>
<feature type="compositionally biased region" description="Basic and acidic residues" evidence="1">
    <location>
        <begin position="80"/>
        <end position="90"/>
    </location>
</feature>
<dbReference type="InterPro" id="IPR046210">
    <property type="entry name" value="DUF6243"/>
</dbReference>
<protein>
    <submittedName>
        <fullName evidence="2">Uncharacterized protein</fullName>
    </submittedName>
</protein>
<dbReference type="Pfam" id="PF19756">
    <property type="entry name" value="DUF6243"/>
    <property type="match status" value="1"/>
</dbReference>
<comment type="caution">
    <text evidence="2">The sequence shown here is derived from an EMBL/GenBank/DDBJ whole genome shotgun (WGS) entry which is preliminary data.</text>
</comment>
<dbReference type="AlphaFoldDB" id="A0AA40VFS6"/>
<evidence type="ECO:0000256" key="1">
    <source>
        <dbReference type="SAM" id="MobiDB-lite"/>
    </source>
</evidence>
<dbReference type="RefSeq" id="WP_182674594.1">
    <property type="nucleotide sequence ID" value="NZ_BMSU01000001.1"/>
</dbReference>
<feature type="region of interest" description="Disordered" evidence="1">
    <location>
        <begin position="1"/>
        <end position="90"/>
    </location>
</feature>
<proteinExistence type="predicted"/>
<organism evidence="2 3">
    <name type="scientific">Streptomyces calvus</name>
    <dbReference type="NCBI Taxonomy" id="67282"/>
    <lineage>
        <taxon>Bacteria</taxon>
        <taxon>Bacillati</taxon>
        <taxon>Actinomycetota</taxon>
        <taxon>Actinomycetes</taxon>
        <taxon>Kitasatosporales</taxon>
        <taxon>Streptomycetaceae</taxon>
        <taxon>Streptomyces</taxon>
    </lineage>
</organism>
<evidence type="ECO:0000313" key="3">
    <source>
        <dbReference type="Proteomes" id="UP000530412"/>
    </source>
</evidence>
<feature type="compositionally biased region" description="Acidic residues" evidence="1">
    <location>
        <begin position="68"/>
        <end position="79"/>
    </location>
</feature>
<sequence length="90" mass="9667">MARGGAGNMLGVGGTRQHLGRDALRGGGRAGRVGGGLDPQAQKRELLRRLQEERRHTAQDGQRRQEADEGTETETETEAETGKSEGSRRG</sequence>
<feature type="compositionally biased region" description="Basic and acidic residues" evidence="1">
    <location>
        <begin position="41"/>
        <end position="67"/>
    </location>
</feature>